<accession>A0A5A8F4L1</accession>
<dbReference type="SUPFAM" id="SSF56784">
    <property type="entry name" value="HAD-like"/>
    <property type="match status" value="1"/>
</dbReference>
<keyword evidence="3" id="KW-0460">Magnesium</keyword>
<dbReference type="Pfam" id="PF08282">
    <property type="entry name" value="Hydrolase_3"/>
    <property type="match status" value="1"/>
</dbReference>
<dbReference type="PANTHER" id="PTHR10000">
    <property type="entry name" value="PHOSPHOSERINE PHOSPHATASE"/>
    <property type="match status" value="1"/>
</dbReference>
<dbReference type="InterPro" id="IPR006379">
    <property type="entry name" value="HAD-SF_hydro_IIB"/>
</dbReference>
<dbReference type="NCBIfam" id="TIGR01484">
    <property type="entry name" value="HAD-SF-IIB"/>
    <property type="match status" value="1"/>
</dbReference>
<dbReference type="SFLD" id="SFLDS00003">
    <property type="entry name" value="Haloacid_Dehalogenase"/>
    <property type="match status" value="1"/>
</dbReference>
<dbReference type="GO" id="GO:0051479">
    <property type="term" value="P:mannosylglycerate biosynthetic process"/>
    <property type="evidence" value="ECO:0007669"/>
    <property type="project" value="InterPro"/>
</dbReference>
<gene>
    <name evidence="4" type="ORF">FHQ18_03230</name>
</gene>
<evidence type="ECO:0000313" key="4">
    <source>
        <dbReference type="EMBL" id="KAA0258976.1"/>
    </source>
</evidence>
<dbReference type="GO" id="GO:0005829">
    <property type="term" value="C:cytosol"/>
    <property type="evidence" value="ECO:0007669"/>
    <property type="project" value="TreeGrafter"/>
</dbReference>
<keyword evidence="2 4" id="KW-0378">Hydrolase</keyword>
<evidence type="ECO:0000256" key="2">
    <source>
        <dbReference type="ARBA" id="ARBA00022801"/>
    </source>
</evidence>
<organism evidence="4 5">
    <name type="scientific">Deferribacter autotrophicus</name>
    <dbReference type="NCBI Taxonomy" id="500465"/>
    <lineage>
        <taxon>Bacteria</taxon>
        <taxon>Pseudomonadati</taxon>
        <taxon>Deferribacterota</taxon>
        <taxon>Deferribacteres</taxon>
        <taxon>Deferribacterales</taxon>
        <taxon>Deferribacteraceae</taxon>
        <taxon>Deferribacter</taxon>
    </lineage>
</organism>
<dbReference type="InterPro" id="IPR006381">
    <property type="entry name" value="HAD-SF-IIB-MPGP"/>
</dbReference>
<dbReference type="Gene3D" id="3.30.980.20">
    <property type="entry name" value="Putative mannosyl-3-phosphoglycerate phosphatase, domain 2"/>
    <property type="match status" value="1"/>
</dbReference>
<protein>
    <submittedName>
        <fullName evidence="4">HAD-IIB family hydrolase</fullName>
    </submittedName>
</protein>
<dbReference type="SFLD" id="SFLDG01142">
    <property type="entry name" value="C2.B.2:_Mannosyl-3-phosphoglyc"/>
    <property type="match status" value="1"/>
</dbReference>
<proteinExistence type="predicted"/>
<name>A0A5A8F4L1_9BACT</name>
<comment type="caution">
    <text evidence="4">The sequence shown here is derived from an EMBL/GenBank/DDBJ whole genome shotgun (WGS) entry which is preliminary data.</text>
</comment>
<evidence type="ECO:0000256" key="3">
    <source>
        <dbReference type="ARBA" id="ARBA00022842"/>
    </source>
</evidence>
<dbReference type="GO" id="GO:0000287">
    <property type="term" value="F:magnesium ion binding"/>
    <property type="evidence" value="ECO:0007669"/>
    <property type="project" value="TreeGrafter"/>
</dbReference>
<dbReference type="Proteomes" id="UP000322876">
    <property type="component" value="Unassembled WGS sequence"/>
</dbReference>
<evidence type="ECO:0000256" key="1">
    <source>
        <dbReference type="ARBA" id="ARBA00022723"/>
    </source>
</evidence>
<dbReference type="InterPro" id="IPR036412">
    <property type="entry name" value="HAD-like_sf"/>
</dbReference>
<dbReference type="InterPro" id="IPR023214">
    <property type="entry name" value="HAD_sf"/>
</dbReference>
<dbReference type="PANTHER" id="PTHR10000:SF8">
    <property type="entry name" value="HAD SUPERFAMILY HYDROLASE-LIKE, TYPE 3"/>
    <property type="match status" value="1"/>
</dbReference>
<keyword evidence="1" id="KW-0479">Metal-binding</keyword>
<dbReference type="Gene3D" id="3.40.50.1000">
    <property type="entry name" value="HAD superfamily/HAD-like"/>
    <property type="match status" value="1"/>
</dbReference>
<dbReference type="AlphaFoldDB" id="A0A5A8F4L1"/>
<sequence length="298" mass="34527">MLFCEFWGDSKNLYKIEKLFHYNYMRKIVIFSDLDGTLLDHNTYSYDAAKEALSIIKKKNIPLIFTTSKTRAEVLKLQEDMGVDYPFIVENGGGIIFREKDIDENLKKKVQEIGEGFYALILGAKRNDLIRFGQSLKKKYNLKLFSEMSDDELMEIMSLPFERLSLSKMREFSEPFILEDKCAVEELLREVEKSDFKILKGGRFYHLVGKHQDKGKAVEKVKEFYVKKYEKIVTIGVGDSSNDIDLLKEVEYPILVKKWDGKHVECSVKNVIKSNFIGPEGFNYEVIDLLKSLGVYNG</sequence>
<dbReference type="SFLD" id="SFLDG01140">
    <property type="entry name" value="C2.B:_Phosphomannomutase_and_P"/>
    <property type="match status" value="1"/>
</dbReference>
<dbReference type="GO" id="GO:0050531">
    <property type="term" value="F:mannosyl-3-phosphoglycerate phosphatase activity"/>
    <property type="evidence" value="ECO:0007669"/>
    <property type="project" value="InterPro"/>
</dbReference>
<reference evidence="4 5" key="1">
    <citation type="submission" date="2019-06" db="EMBL/GenBank/DDBJ databases">
        <title>Genomic insights into carbon and energy metabolism of Deferribacter autotrophicus revealed new metabolic traits in the phylum Deferribacteres.</title>
        <authorList>
            <person name="Slobodkin A.I."/>
            <person name="Slobodkina G.B."/>
            <person name="Allioux M."/>
            <person name="Alain K."/>
            <person name="Jebbar M."/>
            <person name="Shadrin V."/>
            <person name="Kublanov I.V."/>
            <person name="Toshchakov S.V."/>
            <person name="Bonch-Osmolovskaya E.A."/>
        </authorList>
    </citation>
    <scope>NUCLEOTIDE SEQUENCE [LARGE SCALE GENOMIC DNA]</scope>
    <source>
        <strain evidence="4 5">SL50</strain>
    </source>
</reference>
<dbReference type="NCBIfam" id="TIGR01486">
    <property type="entry name" value="HAD-SF-IIB-MPGP"/>
    <property type="match status" value="1"/>
</dbReference>
<dbReference type="OrthoDB" id="193379at2"/>
<evidence type="ECO:0000313" key="5">
    <source>
        <dbReference type="Proteomes" id="UP000322876"/>
    </source>
</evidence>
<dbReference type="EMBL" id="VFJB01000003">
    <property type="protein sequence ID" value="KAA0258976.1"/>
    <property type="molecule type" value="Genomic_DNA"/>
</dbReference>
<keyword evidence="5" id="KW-1185">Reference proteome</keyword>